<evidence type="ECO:0000313" key="7">
    <source>
        <dbReference type="Proteomes" id="UP001300745"/>
    </source>
</evidence>
<feature type="DNA-binding region" description="H-T-H motif" evidence="4">
    <location>
        <begin position="37"/>
        <end position="56"/>
    </location>
</feature>
<dbReference type="PANTHER" id="PTHR30055:SF148">
    <property type="entry name" value="TETR-FAMILY TRANSCRIPTIONAL REGULATOR"/>
    <property type="match status" value="1"/>
</dbReference>
<accession>A0ABT3SDK8</accession>
<dbReference type="RefSeq" id="WP_265996567.1">
    <property type="nucleotide sequence ID" value="NZ_JAPJDN010000006.1"/>
</dbReference>
<dbReference type="Pfam" id="PF00440">
    <property type="entry name" value="TetR_N"/>
    <property type="match status" value="1"/>
</dbReference>
<keyword evidence="7" id="KW-1185">Reference proteome</keyword>
<sequence>MTQTNASPGRPRDPELDERVHAAAARVYGQVGWAGFNIDAVAREARVGKSSIYLRWSDATTLLLDSLESAIDLPYDTDTGSVRGDLVVLARSIMRLLTGKNGDVVLRLSTEARMVPELSPRWEVFVAANASSTRRIVRRGVSRGELPAGTRVPLLLDALFGALLMRCLTTPPSRRARLSREANQYTEDVVDLVLTSAIVGTRSH</sequence>
<dbReference type="InterPro" id="IPR050109">
    <property type="entry name" value="HTH-type_TetR-like_transc_reg"/>
</dbReference>
<evidence type="ECO:0000313" key="6">
    <source>
        <dbReference type="EMBL" id="MCX2937000.1"/>
    </source>
</evidence>
<name>A0ABT3SDK8_9MYCO</name>
<evidence type="ECO:0000256" key="4">
    <source>
        <dbReference type="PROSITE-ProRule" id="PRU00335"/>
    </source>
</evidence>
<evidence type="ECO:0000256" key="2">
    <source>
        <dbReference type="ARBA" id="ARBA00023125"/>
    </source>
</evidence>
<evidence type="ECO:0000256" key="3">
    <source>
        <dbReference type="ARBA" id="ARBA00023163"/>
    </source>
</evidence>
<protein>
    <submittedName>
        <fullName evidence="6">TetR/AcrR family transcriptional regulator</fullName>
    </submittedName>
</protein>
<dbReference type="InterPro" id="IPR001647">
    <property type="entry name" value="HTH_TetR"/>
</dbReference>
<reference evidence="6 7" key="1">
    <citation type="submission" date="2022-11" db="EMBL/GenBank/DDBJ databases">
        <title>Mycobacterium sp. nov.</title>
        <authorList>
            <person name="Papic B."/>
            <person name="Spicic S."/>
            <person name="Duvnjak S."/>
        </authorList>
    </citation>
    <scope>NUCLEOTIDE SEQUENCE [LARGE SCALE GENOMIC DNA]</scope>
    <source>
        <strain evidence="6 7">CVI_P4</strain>
    </source>
</reference>
<keyword evidence="1" id="KW-0805">Transcription regulation</keyword>
<dbReference type="InterPro" id="IPR009057">
    <property type="entry name" value="Homeodomain-like_sf"/>
</dbReference>
<gene>
    <name evidence="6" type="ORF">ORI27_09830</name>
</gene>
<organism evidence="6 7">
    <name type="scientific">Mycobacterium pinniadriaticum</name>
    <dbReference type="NCBI Taxonomy" id="2994102"/>
    <lineage>
        <taxon>Bacteria</taxon>
        <taxon>Bacillati</taxon>
        <taxon>Actinomycetota</taxon>
        <taxon>Actinomycetes</taxon>
        <taxon>Mycobacteriales</taxon>
        <taxon>Mycobacteriaceae</taxon>
        <taxon>Mycobacterium</taxon>
    </lineage>
</organism>
<comment type="caution">
    <text evidence="6">The sequence shown here is derived from an EMBL/GenBank/DDBJ whole genome shotgun (WGS) entry which is preliminary data.</text>
</comment>
<feature type="domain" description="HTH tetR-type" evidence="5">
    <location>
        <begin position="14"/>
        <end position="74"/>
    </location>
</feature>
<dbReference type="EMBL" id="JAPJDO010000006">
    <property type="protein sequence ID" value="MCX2937000.1"/>
    <property type="molecule type" value="Genomic_DNA"/>
</dbReference>
<keyword evidence="3" id="KW-0804">Transcription</keyword>
<dbReference type="InterPro" id="IPR011075">
    <property type="entry name" value="TetR_C"/>
</dbReference>
<keyword evidence="2 4" id="KW-0238">DNA-binding</keyword>
<evidence type="ECO:0000256" key="1">
    <source>
        <dbReference type="ARBA" id="ARBA00023015"/>
    </source>
</evidence>
<dbReference type="SUPFAM" id="SSF48498">
    <property type="entry name" value="Tetracyclin repressor-like, C-terminal domain"/>
    <property type="match status" value="1"/>
</dbReference>
<dbReference type="Pfam" id="PF16859">
    <property type="entry name" value="TetR_C_11"/>
    <property type="match status" value="1"/>
</dbReference>
<proteinExistence type="predicted"/>
<evidence type="ECO:0000259" key="5">
    <source>
        <dbReference type="PROSITE" id="PS50977"/>
    </source>
</evidence>
<dbReference type="Gene3D" id="1.10.10.60">
    <property type="entry name" value="Homeodomain-like"/>
    <property type="match status" value="1"/>
</dbReference>
<dbReference type="Proteomes" id="UP001300745">
    <property type="component" value="Unassembled WGS sequence"/>
</dbReference>
<dbReference type="Gene3D" id="1.10.357.10">
    <property type="entry name" value="Tetracycline Repressor, domain 2"/>
    <property type="match status" value="1"/>
</dbReference>
<dbReference type="PANTHER" id="PTHR30055">
    <property type="entry name" value="HTH-TYPE TRANSCRIPTIONAL REGULATOR RUTR"/>
    <property type="match status" value="1"/>
</dbReference>
<dbReference type="PROSITE" id="PS50977">
    <property type="entry name" value="HTH_TETR_2"/>
    <property type="match status" value="1"/>
</dbReference>
<dbReference type="SUPFAM" id="SSF46689">
    <property type="entry name" value="Homeodomain-like"/>
    <property type="match status" value="1"/>
</dbReference>
<dbReference type="InterPro" id="IPR036271">
    <property type="entry name" value="Tet_transcr_reg_TetR-rel_C_sf"/>
</dbReference>